<evidence type="ECO:0000256" key="2">
    <source>
        <dbReference type="ARBA" id="ARBA00022980"/>
    </source>
</evidence>
<dbReference type="Gene3D" id="3.90.1180.10">
    <property type="entry name" value="Ribosomal protein L13"/>
    <property type="match status" value="1"/>
</dbReference>
<dbReference type="InterPro" id="IPR036899">
    <property type="entry name" value="Ribosomal_uL13_sf"/>
</dbReference>
<dbReference type="HAMAP" id="MF_01366">
    <property type="entry name" value="Ribosomal_uL13"/>
    <property type="match status" value="1"/>
</dbReference>
<sequence length="150" mass="16899">MARRNKNETMLLSKEEAEPMRGWILLDANGKTLGRFAAEIAKVLRGKHKTTFTPHVDSGDGVVVVNAEKVKVTGNKEAQKEYHRYTGHIGGGRKTTYRAMMEKKPTEILRLAVKGMMPKTKLARAQMKRLRIFAEDSHTLQAQKPVQVDV</sequence>
<proteinExistence type="inferred from homology"/>
<comment type="function">
    <text evidence="4">This protein is one of the early assembly proteins of the 50S ribosomal subunit, although it is not seen to bind rRNA by itself. It is important during the early stages of 50S assembly.</text>
</comment>
<accession>F8L787</accession>
<keyword evidence="6" id="KW-1185">Reference proteome</keyword>
<dbReference type="InterPro" id="IPR005822">
    <property type="entry name" value="Ribosomal_uL13"/>
</dbReference>
<reference evidence="5 6" key="1">
    <citation type="journal article" date="2011" name="Mol. Biol. Evol.">
        <title>Unity in variety--the pan-genome of the Chlamydiae.</title>
        <authorList>
            <person name="Collingro A."/>
            <person name="Tischler P."/>
            <person name="Weinmaier T."/>
            <person name="Penz T."/>
            <person name="Heinz E."/>
            <person name="Brunham R.C."/>
            <person name="Read T.D."/>
            <person name="Bavoil P.M."/>
            <person name="Sachse K."/>
            <person name="Kahane S."/>
            <person name="Friedman M.G."/>
            <person name="Rattei T."/>
            <person name="Myers G.S."/>
            <person name="Horn M."/>
        </authorList>
    </citation>
    <scope>NUCLEOTIDE SEQUENCE [LARGE SCALE GENOMIC DNA]</scope>
    <source>
        <strain evidence="6">ATCC VR-1471 / Z</strain>
    </source>
</reference>
<keyword evidence="2 4" id="KW-0689">Ribosomal protein</keyword>
<evidence type="ECO:0000313" key="5">
    <source>
        <dbReference type="EMBL" id="CCB88603.1"/>
    </source>
</evidence>
<name>F8L787_SIMNZ</name>
<dbReference type="AlphaFoldDB" id="F8L787"/>
<evidence type="ECO:0000256" key="4">
    <source>
        <dbReference type="HAMAP-Rule" id="MF_01366"/>
    </source>
</evidence>
<comment type="similarity">
    <text evidence="1 4">Belongs to the universal ribosomal protein uL13 family.</text>
</comment>
<evidence type="ECO:0000256" key="3">
    <source>
        <dbReference type="ARBA" id="ARBA00023274"/>
    </source>
</evidence>
<dbReference type="GO" id="GO:0022625">
    <property type="term" value="C:cytosolic large ribosomal subunit"/>
    <property type="evidence" value="ECO:0007669"/>
    <property type="project" value="TreeGrafter"/>
</dbReference>
<dbReference type="GO" id="GO:0017148">
    <property type="term" value="P:negative regulation of translation"/>
    <property type="evidence" value="ECO:0007669"/>
    <property type="project" value="TreeGrafter"/>
</dbReference>
<dbReference type="Pfam" id="PF00572">
    <property type="entry name" value="Ribosomal_L13"/>
    <property type="match status" value="1"/>
</dbReference>
<dbReference type="eggNOG" id="COG0102">
    <property type="taxonomic scope" value="Bacteria"/>
</dbReference>
<keyword evidence="3 4" id="KW-0687">Ribonucleoprotein</keyword>
<dbReference type="PANTHER" id="PTHR11545:SF2">
    <property type="entry name" value="LARGE RIBOSOMAL SUBUNIT PROTEIN UL13M"/>
    <property type="match status" value="1"/>
</dbReference>
<dbReference type="OrthoDB" id="9801330at2"/>
<comment type="subunit">
    <text evidence="4">Part of the 50S ribosomal subunit.</text>
</comment>
<dbReference type="STRING" id="331113.SNE_A07260"/>
<dbReference type="EMBL" id="FR872582">
    <property type="protein sequence ID" value="CCB88603.1"/>
    <property type="molecule type" value="Genomic_DNA"/>
</dbReference>
<protein>
    <recommendedName>
        <fullName evidence="4">Large ribosomal subunit protein uL13</fullName>
    </recommendedName>
</protein>
<dbReference type="GO" id="GO:0003735">
    <property type="term" value="F:structural constituent of ribosome"/>
    <property type="evidence" value="ECO:0007669"/>
    <property type="project" value="InterPro"/>
</dbReference>
<dbReference type="GO" id="GO:0003729">
    <property type="term" value="F:mRNA binding"/>
    <property type="evidence" value="ECO:0007669"/>
    <property type="project" value="TreeGrafter"/>
</dbReference>
<dbReference type="HOGENOM" id="CLU_082184_2_2_0"/>
<dbReference type="GO" id="GO:0006412">
    <property type="term" value="P:translation"/>
    <property type="evidence" value="ECO:0007669"/>
    <property type="project" value="UniProtKB-UniRule"/>
</dbReference>
<evidence type="ECO:0000313" key="6">
    <source>
        <dbReference type="Proteomes" id="UP000000496"/>
    </source>
</evidence>
<dbReference type="CDD" id="cd00392">
    <property type="entry name" value="Ribosomal_L13"/>
    <property type="match status" value="1"/>
</dbReference>
<dbReference type="NCBIfam" id="TIGR01066">
    <property type="entry name" value="rplM_bact"/>
    <property type="match status" value="1"/>
</dbReference>
<dbReference type="PIRSF" id="PIRSF002181">
    <property type="entry name" value="Ribosomal_L13"/>
    <property type="match status" value="1"/>
</dbReference>
<dbReference type="SUPFAM" id="SSF52161">
    <property type="entry name" value="Ribosomal protein L13"/>
    <property type="match status" value="1"/>
</dbReference>
<dbReference type="Proteomes" id="UP000000496">
    <property type="component" value="Chromosome gsn.131"/>
</dbReference>
<dbReference type="RefSeq" id="WP_013943070.1">
    <property type="nucleotide sequence ID" value="NC_015713.1"/>
</dbReference>
<evidence type="ECO:0000256" key="1">
    <source>
        <dbReference type="ARBA" id="ARBA00006227"/>
    </source>
</evidence>
<dbReference type="KEGG" id="sng:SNE_A07260"/>
<dbReference type="PANTHER" id="PTHR11545">
    <property type="entry name" value="RIBOSOMAL PROTEIN L13"/>
    <property type="match status" value="1"/>
</dbReference>
<organism evidence="5 6">
    <name type="scientific">Simkania negevensis (strain ATCC VR-1471 / DSM 27360 / Z)</name>
    <dbReference type="NCBI Taxonomy" id="331113"/>
    <lineage>
        <taxon>Bacteria</taxon>
        <taxon>Pseudomonadati</taxon>
        <taxon>Chlamydiota</taxon>
        <taxon>Chlamydiia</taxon>
        <taxon>Parachlamydiales</taxon>
        <taxon>Simkaniaceae</taxon>
        <taxon>Simkania</taxon>
    </lineage>
</organism>
<gene>
    <name evidence="4 5" type="primary">rplM</name>
    <name evidence="5" type="ordered locus">SNE_A07260</name>
</gene>
<dbReference type="InterPro" id="IPR005823">
    <property type="entry name" value="Ribosomal_uL13_bac-type"/>
</dbReference>